<organism evidence="1 2">
    <name type="scientific">Dendrothele bispora (strain CBS 962.96)</name>
    <dbReference type="NCBI Taxonomy" id="1314807"/>
    <lineage>
        <taxon>Eukaryota</taxon>
        <taxon>Fungi</taxon>
        <taxon>Dikarya</taxon>
        <taxon>Basidiomycota</taxon>
        <taxon>Agaricomycotina</taxon>
        <taxon>Agaricomycetes</taxon>
        <taxon>Agaricomycetidae</taxon>
        <taxon>Agaricales</taxon>
        <taxon>Agaricales incertae sedis</taxon>
        <taxon>Dendrothele</taxon>
    </lineage>
</organism>
<dbReference type="AlphaFoldDB" id="A0A4S8LYY4"/>
<accession>A0A4S8LYY4</accession>
<evidence type="ECO:0000313" key="2">
    <source>
        <dbReference type="Proteomes" id="UP000297245"/>
    </source>
</evidence>
<dbReference type="EMBL" id="ML179212">
    <property type="protein sequence ID" value="THU94962.1"/>
    <property type="molecule type" value="Genomic_DNA"/>
</dbReference>
<keyword evidence="2" id="KW-1185">Reference proteome</keyword>
<protein>
    <submittedName>
        <fullName evidence="1">Uncharacterized protein</fullName>
    </submittedName>
</protein>
<reference evidence="1 2" key="1">
    <citation type="journal article" date="2019" name="Nat. Ecol. Evol.">
        <title>Megaphylogeny resolves global patterns of mushroom evolution.</title>
        <authorList>
            <person name="Varga T."/>
            <person name="Krizsan K."/>
            <person name="Foldi C."/>
            <person name="Dima B."/>
            <person name="Sanchez-Garcia M."/>
            <person name="Sanchez-Ramirez S."/>
            <person name="Szollosi G.J."/>
            <person name="Szarkandi J.G."/>
            <person name="Papp V."/>
            <person name="Albert L."/>
            <person name="Andreopoulos W."/>
            <person name="Angelini C."/>
            <person name="Antonin V."/>
            <person name="Barry K.W."/>
            <person name="Bougher N.L."/>
            <person name="Buchanan P."/>
            <person name="Buyck B."/>
            <person name="Bense V."/>
            <person name="Catcheside P."/>
            <person name="Chovatia M."/>
            <person name="Cooper J."/>
            <person name="Damon W."/>
            <person name="Desjardin D."/>
            <person name="Finy P."/>
            <person name="Geml J."/>
            <person name="Haridas S."/>
            <person name="Hughes K."/>
            <person name="Justo A."/>
            <person name="Karasinski D."/>
            <person name="Kautmanova I."/>
            <person name="Kiss B."/>
            <person name="Kocsube S."/>
            <person name="Kotiranta H."/>
            <person name="LaButti K.M."/>
            <person name="Lechner B.E."/>
            <person name="Liimatainen K."/>
            <person name="Lipzen A."/>
            <person name="Lukacs Z."/>
            <person name="Mihaltcheva S."/>
            <person name="Morgado L.N."/>
            <person name="Niskanen T."/>
            <person name="Noordeloos M.E."/>
            <person name="Ohm R.A."/>
            <person name="Ortiz-Santana B."/>
            <person name="Ovrebo C."/>
            <person name="Racz N."/>
            <person name="Riley R."/>
            <person name="Savchenko A."/>
            <person name="Shiryaev A."/>
            <person name="Soop K."/>
            <person name="Spirin V."/>
            <person name="Szebenyi C."/>
            <person name="Tomsovsky M."/>
            <person name="Tulloss R.E."/>
            <person name="Uehling J."/>
            <person name="Grigoriev I.V."/>
            <person name="Vagvolgyi C."/>
            <person name="Papp T."/>
            <person name="Martin F.M."/>
            <person name="Miettinen O."/>
            <person name="Hibbett D.S."/>
            <person name="Nagy L.G."/>
        </authorList>
    </citation>
    <scope>NUCLEOTIDE SEQUENCE [LARGE SCALE GENOMIC DNA]</scope>
    <source>
        <strain evidence="1 2">CBS 962.96</strain>
    </source>
</reference>
<evidence type="ECO:0000313" key="1">
    <source>
        <dbReference type="EMBL" id="THU94962.1"/>
    </source>
</evidence>
<sequence>MPHTRKPLALSRHGKNQLSLLRPALFPLPGVQNSTDIPEFARDFYSRKLQEPQEFLKFWSGNATIKKLKKQRKKLEGIIRGYLFFLKWGRDPDPRYSTFIRNLWSGLDFDDMLAEDRAFAIQERQKKGLPVP</sequence>
<dbReference type="Proteomes" id="UP000297245">
    <property type="component" value="Unassembled WGS sequence"/>
</dbReference>
<proteinExistence type="predicted"/>
<name>A0A4S8LYY4_DENBC</name>
<gene>
    <name evidence="1" type="ORF">K435DRAFT_798511</name>
</gene>